<dbReference type="Proteomes" id="UP000266841">
    <property type="component" value="Unassembled WGS sequence"/>
</dbReference>
<gene>
    <name evidence="1" type="ORF">THAOC_00395</name>
</gene>
<reference evidence="1 2" key="1">
    <citation type="journal article" date="2012" name="Genome Biol.">
        <title>Genome and low-iron response of an oceanic diatom adapted to chronic iron limitation.</title>
        <authorList>
            <person name="Lommer M."/>
            <person name="Specht M."/>
            <person name="Roy A.S."/>
            <person name="Kraemer L."/>
            <person name="Andreson R."/>
            <person name="Gutowska M.A."/>
            <person name="Wolf J."/>
            <person name="Bergner S.V."/>
            <person name="Schilhabel M.B."/>
            <person name="Klostermeier U.C."/>
            <person name="Beiko R.G."/>
            <person name="Rosenstiel P."/>
            <person name="Hippler M."/>
            <person name="Laroche J."/>
        </authorList>
    </citation>
    <scope>NUCLEOTIDE SEQUENCE [LARGE SCALE GENOMIC DNA]</scope>
    <source>
        <strain evidence="1 2">CCMP1005</strain>
    </source>
</reference>
<sequence length="201" mass="21983">MASTPILRPVLASNIALLSQKVALMDLLVRKGGRDKASEQFQTSCKYCGGATMGQHYRHSMDHIELAALVAGNANQLCARKKGELHYDLRVRGGTLEKDFDLSRQRILDVMATFEHISQAGEEICSLPVDAHFNLSANSGAEITFSSTIGRELGFVLHHAIHHLAMVRIICLNTIGIEECELPSGFGRAPSTILFDNAQKP</sequence>
<evidence type="ECO:0000313" key="1">
    <source>
        <dbReference type="EMBL" id="EJK77755.1"/>
    </source>
</evidence>
<dbReference type="eggNOG" id="ENOG502S326">
    <property type="taxonomic scope" value="Eukaryota"/>
</dbReference>
<dbReference type="OrthoDB" id="5564877at2759"/>
<dbReference type="PANTHER" id="PTHR39473:SF1">
    <property type="entry name" value="DINB-LIKE DOMAIN-CONTAINING PROTEIN"/>
    <property type="match status" value="1"/>
</dbReference>
<dbReference type="AlphaFoldDB" id="K0TJC6"/>
<evidence type="ECO:0000313" key="2">
    <source>
        <dbReference type="Proteomes" id="UP000266841"/>
    </source>
</evidence>
<dbReference type="EMBL" id="AGNL01000452">
    <property type="protein sequence ID" value="EJK77755.1"/>
    <property type="molecule type" value="Genomic_DNA"/>
</dbReference>
<protein>
    <recommendedName>
        <fullName evidence="3">DinB-like domain-containing protein</fullName>
    </recommendedName>
</protein>
<dbReference type="PANTHER" id="PTHR39473">
    <property type="match status" value="1"/>
</dbReference>
<proteinExistence type="predicted"/>
<accession>K0TJC6</accession>
<keyword evidence="2" id="KW-1185">Reference proteome</keyword>
<comment type="caution">
    <text evidence="1">The sequence shown here is derived from an EMBL/GenBank/DDBJ whole genome shotgun (WGS) entry which is preliminary data.</text>
</comment>
<evidence type="ECO:0008006" key="3">
    <source>
        <dbReference type="Google" id="ProtNLM"/>
    </source>
</evidence>
<name>K0TJC6_THAOC</name>
<organism evidence="1 2">
    <name type="scientific">Thalassiosira oceanica</name>
    <name type="common">Marine diatom</name>
    <dbReference type="NCBI Taxonomy" id="159749"/>
    <lineage>
        <taxon>Eukaryota</taxon>
        <taxon>Sar</taxon>
        <taxon>Stramenopiles</taxon>
        <taxon>Ochrophyta</taxon>
        <taxon>Bacillariophyta</taxon>
        <taxon>Coscinodiscophyceae</taxon>
        <taxon>Thalassiosirophycidae</taxon>
        <taxon>Thalassiosirales</taxon>
        <taxon>Thalassiosiraceae</taxon>
        <taxon>Thalassiosira</taxon>
    </lineage>
</organism>